<evidence type="ECO:0000256" key="1">
    <source>
        <dbReference type="SAM" id="Phobius"/>
    </source>
</evidence>
<feature type="transmembrane region" description="Helical" evidence="1">
    <location>
        <begin position="121"/>
        <end position="140"/>
    </location>
</feature>
<protein>
    <recommendedName>
        <fullName evidence="2">DUF2231 domain-containing protein</fullName>
    </recommendedName>
</protein>
<accession>F8A4V9</accession>
<keyword evidence="4" id="KW-1185">Reference proteome</keyword>
<organism evidence="3 4">
    <name type="scientific">Cellulomonas gilvus (strain ATCC 13127 / NRRL B-14078)</name>
    <name type="common">Cellvibrio gilvus</name>
    <dbReference type="NCBI Taxonomy" id="593907"/>
    <lineage>
        <taxon>Bacteria</taxon>
        <taxon>Bacillati</taxon>
        <taxon>Actinomycetota</taxon>
        <taxon>Actinomycetes</taxon>
        <taxon>Micrococcales</taxon>
        <taxon>Cellulomonadaceae</taxon>
        <taxon>Cellulomonas</taxon>
    </lineage>
</organism>
<evidence type="ECO:0000313" key="4">
    <source>
        <dbReference type="Proteomes" id="UP000000485"/>
    </source>
</evidence>
<gene>
    <name evidence="3" type="ordered locus">Celgi_1551</name>
</gene>
<feature type="transmembrane region" description="Helical" evidence="1">
    <location>
        <begin position="147"/>
        <end position="166"/>
    </location>
</feature>
<dbReference type="KEGG" id="cga:Celgi_1551"/>
<dbReference type="STRING" id="593907.Celgi_1551"/>
<reference evidence="4" key="1">
    <citation type="submission" date="2011-04" db="EMBL/GenBank/DDBJ databases">
        <title>Complete sequence of Cellvibrio gilvus ATCC 13127.</title>
        <authorList>
            <person name="Lucas S."/>
            <person name="Han J."/>
            <person name="Lapidus A."/>
            <person name="Cheng J.-F."/>
            <person name="Goodwin L."/>
            <person name="Pitluck S."/>
            <person name="Peters L."/>
            <person name="Munk A."/>
            <person name="Detter J.C."/>
            <person name="Han C."/>
            <person name="Tapia R."/>
            <person name="Land M."/>
            <person name="Hauser L."/>
            <person name="Kyrpides N."/>
            <person name="Ivanova N."/>
            <person name="Ovchinnikova G."/>
            <person name="Pagani I."/>
            <person name="Mead D."/>
            <person name="Brumm P."/>
            <person name="Woyke T."/>
        </authorList>
    </citation>
    <scope>NUCLEOTIDE SEQUENCE [LARGE SCALE GENOMIC DNA]</scope>
    <source>
        <strain evidence="4">ATCC 13127 / NRRL B-14078</strain>
    </source>
</reference>
<name>F8A4V9_CELGA</name>
<keyword evidence="1" id="KW-0812">Transmembrane</keyword>
<dbReference type="Pfam" id="PF09990">
    <property type="entry name" value="DUF2231"/>
    <property type="match status" value="1"/>
</dbReference>
<dbReference type="AlphaFoldDB" id="F8A4V9"/>
<keyword evidence="1" id="KW-1133">Transmembrane helix</keyword>
<dbReference type="EMBL" id="CP002665">
    <property type="protein sequence ID" value="AEI12062.1"/>
    <property type="molecule type" value="Genomic_DNA"/>
</dbReference>
<keyword evidence="1" id="KW-0472">Membrane</keyword>
<dbReference type="Proteomes" id="UP000000485">
    <property type="component" value="Chromosome"/>
</dbReference>
<dbReference type="InterPro" id="IPR019251">
    <property type="entry name" value="DUF2231_TM"/>
</dbReference>
<feature type="transmembrane region" description="Helical" evidence="1">
    <location>
        <begin position="90"/>
        <end position="109"/>
    </location>
</feature>
<proteinExistence type="predicted"/>
<sequence>MTPTHPAAALPRRLATRLETSRRLDRPTHALRRAAAQLDRVPALRALLRGEPLGHAAHPLVTDAPLGMWTSAMVLDLTAGEQGRAAADRLVGLGVLSALPAALTGLADWSGSPARVERVGTAHAALNSVALGLYSASWLLRRRGSRGLGVLVGLAGGGTVAASGYLGGHLAFVQRAPRHARPVAD</sequence>
<evidence type="ECO:0000313" key="3">
    <source>
        <dbReference type="EMBL" id="AEI12062.1"/>
    </source>
</evidence>
<evidence type="ECO:0000259" key="2">
    <source>
        <dbReference type="Pfam" id="PF09990"/>
    </source>
</evidence>
<dbReference type="RefSeq" id="WP_013883581.1">
    <property type="nucleotide sequence ID" value="NC_015671.1"/>
</dbReference>
<dbReference type="OrthoDB" id="9795104at2"/>
<dbReference type="HOGENOM" id="CLU_107155_0_0_11"/>
<dbReference type="eggNOG" id="COG4244">
    <property type="taxonomic scope" value="Bacteria"/>
</dbReference>
<feature type="domain" description="DUF2231" evidence="2">
    <location>
        <begin position="54"/>
        <end position="174"/>
    </location>
</feature>